<evidence type="ECO:0000313" key="1">
    <source>
        <dbReference type="EMBL" id="HGM97524.1"/>
    </source>
</evidence>
<dbReference type="Gene3D" id="2.60.40.10">
    <property type="entry name" value="Immunoglobulins"/>
    <property type="match status" value="1"/>
</dbReference>
<proteinExistence type="predicted"/>
<dbReference type="AlphaFoldDB" id="A0A7V4ABC2"/>
<reference evidence="1" key="1">
    <citation type="journal article" date="2020" name="mSystems">
        <title>Genome- and Community-Level Interaction Insights into Carbon Utilization and Element Cycling Functions of Hydrothermarchaeota in Hydrothermal Sediment.</title>
        <authorList>
            <person name="Zhou Z."/>
            <person name="Liu Y."/>
            <person name="Xu W."/>
            <person name="Pan J."/>
            <person name="Luo Z.H."/>
            <person name="Li M."/>
        </authorList>
    </citation>
    <scope>NUCLEOTIDE SEQUENCE [LARGE SCALE GENOMIC DNA]</scope>
    <source>
        <strain evidence="1">SpSt-626</strain>
    </source>
</reference>
<protein>
    <submittedName>
        <fullName evidence="1">T9SS type A sorting domain-containing protein</fullName>
    </submittedName>
</protein>
<comment type="caution">
    <text evidence="1">The sequence shown here is derived from an EMBL/GenBank/DDBJ whole genome shotgun (WGS) entry which is preliminary data.</text>
</comment>
<dbReference type="EMBL" id="DTAR01000047">
    <property type="protein sequence ID" value="HGM97524.1"/>
    <property type="molecule type" value="Genomic_DNA"/>
</dbReference>
<dbReference type="NCBIfam" id="TIGR04183">
    <property type="entry name" value="Por_Secre_tail"/>
    <property type="match status" value="1"/>
</dbReference>
<sequence>MKKLLVPLLIGISVLYARNKQESAPNILAEKKIINQTDGEAWNYITNYGCLGGEANAGLYGLSWPGGAAVNNYYLWLSYFTVGCKEGGTPYVTMHNYPDGEWGIGPILYEGPKYSPHDIVVVWHDSLTNTRNGAGRRTGLVFIVRAMQWPHEPYNDFIIYWMKVVWNKDQCDIPNVGETLDSVYISMWYDCDVGGADQSDPHIDDLVGFDGWTNGEWRNPKFVIRDPIDKLTITPDSFYEGSDEINDHYLVWGDEEGEIIIDTSSARKIYIPWREESLYVYLIPRGISYIYDSDNPGTPGNDTGEDGAVAGYCFGGWLYTPPAPSDSIGSGDFRIIRPWSHQWWNWESDPATDDAVYAYQKGKHPATQNYRYAPHPYDLGAAEFDYRFLNTVGPFTFSDKETLHFVWVAGVGQGLYGGLDEYWGRGWLMGAAQAYEKALKVYYGGSENSDPAHPCAPNEDVHFYVPVPPTPPHLNYTATPQGVKLVWDDIAERTPDPLKGVVDTRGYRVYRALHEPRGWKLIAEFPFENGVVRTYTDTTALIGFPLYYAVTAYDEDSLESACNNYLKDSQGNPLSIMLKGAPGKSVEDVYVAPNPYRGSAPWLRATEVGDKIMFLNVPRKARITIYTLSGDRVISLVNTTGEGGIEWNLLNEKGLKVVSGVYIYKVEDEKGNYKIGKFMILR</sequence>
<accession>A0A7V4ABC2</accession>
<dbReference type="InterPro" id="IPR026444">
    <property type="entry name" value="Secre_tail"/>
</dbReference>
<dbReference type="InterPro" id="IPR013783">
    <property type="entry name" value="Ig-like_fold"/>
</dbReference>
<dbReference type="Gene3D" id="2.60.40.4070">
    <property type="match status" value="1"/>
</dbReference>
<organism evidence="1">
    <name type="scientific">candidate division WOR-3 bacterium</name>
    <dbReference type="NCBI Taxonomy" id="2052148"/>
    <lineage>
        <taxon>Bacteria</taxon>
        <taxon>Bacteria division WOR-3</taxon>
    </lineage>
</organism>
<name>A0A7V4ABC2_UNCW3</name>
<gene>
    <name evidence="1" type="ORF">ENT96_00530</name>
</gene>